<organism evidence="7 8">
    <name type="scientific">Candidatus Chromulinivorax destructor</name>
    <dbReference type="NCBI Taxonomy" id="2066483"/>
    <lineage>
        <taxon>Bacteria</taxon>
        <taxon>Candidatus Babelota</taxon>
        <taxon>Candidatus Babeliae</taxon>
        <taxon>Candidatus Babeliales</taxon>
        <taxon>Candidatus Chromulinivoraceae</taxon>
        <taxon>Candidatus Chromulinivorax</taxon>
    </lineage>
</organism>
<evidence type="ECO:0000313" key="7">
    <source>
        <dbReference type="EMBL" id="AXK61202.1"/>
    </source>
</evidence>
<keyword evidence="3 6" id="KW-0067">ATP-binding</keyword>
<dbReference type="EMBL" id="CP025544">
    <property type="protein sequence ID" value="AXK61202.1"/>
    <property type="molecule type" value="Genomic_DNA"/>
</dbReference>
<dbReference type="NCBIfam" id="NF010539">
    <property type="entry name" value="PRK13927.1"/>
    <property type="match status" value="1"/>
</dbReference>
<dbReference type="NCBIfam" id="TIGR00904">
    <property type="entry name" value="mreB"/>
    <property type="match status" value="1"/>
</dbReference>
<evidence type="ECO:0000256" key="3">
    <source>
        <dbReference type="ARBA" id="ARBA00022840"/>
    </source>
</evidence>
<dbReference type="GO" id="GO:0008360">
    <property type="term" value="P:regulation of cell shape"/>
    <property type="evidence" value="ECO:0007669"/>
    <property type="project" value="UniProtKB-UniRule"/>
</dbReference>
<evidence type="ECO:0000256" key="2">
    <source>
        <dbReference type="ARBA" id="ARBA00022741"/>
    </source>
</evidence>
<feature type="binding site" evidence="6">
    <location>
        <begin position="171"/>
        <end position="173"/>
    </location>
    <ligand>
        <name>ATP</name>
        <dbReference type="ChEBI" id="CHEBI:30616"/>
    </ligand>
</feature>
<dbReference type="HAMAP" id="MF_02207">
    <property type="entry name" value="MreB"/>
    <property type="match status" value="1"/>
</dbReference>
<feature type="binding site" evidence="6">
    <location>
        <begin position="25"/>
        <end position="27"/>
    </location>
    <ligand>
        <name>ATP</name>
        <dbReference type="ChEBI" id="CHEBI:30616"/>
    </ligand>
</feature>
<comment type="subunit">
    <text evidence="6">Forms polymers.</text>
</comment>
<reference evidence="7 8" key="1">
    <citation type="submission" date="2017-12" db="EMBL/GenBank/DDBJ databases">
        <title>Chromulinavorax destructans is a abundant pathogen of dominant heterotrophic picoflagllates.</title>
        <authorList>
            <person name="Deeg C.M."/>
            <person name="Zimmer M."/>
            <person name="Suttle C.A."/>
        </authorList>
    </citation>
    <scope>NUCLEOTIDE SEQUENCE [LARGE SCALE GENOMIC DNA]</scope>
    <source>
        <strain evidence="7 8">SeV1</strain>
    </source>
</reference>
<sequence>MFSRFLPAKKIFSFFSNDIAIDLGTANTLVYVRNKGIVLNEPSVVAVKAKTGKVLAAGRAAKEMLGKTPESITACRPLRDGVIADFELTEAMLRYFIRKVHDNRRTLIAPRMIIAVPSGITQVERRAVIDSAKQAGARDKPMTIIEPMAAAIGAGLQVHEPFCSMVIDIGGGTTEVAIITLSGAVFCRSIRVGGDEMDRSIVQYVKRKYNLLIGESTAEKIKMTIGTVMLDGNHTAMDVKGRDLITGVPKTISLSSAEVNEALLETIASIVDVVHVALENTPPELASDLVDRGIVMAGGGSLLNGLDRLLAKHTGLPVKVAEDPLLCVVKGAGKVLERIEFFKEALMD</sequence>
<comment type="similarity">
    <text evidence="5 6">Belongs to the FtsA/MreB family.</text>
</comment>
<name>A0A345ZD35_9BACT</name>
<evidence type="ECO:0000313" key="8">
    <source>
        <dbReference type="Proteomes" id="UP000254834"/>
    </source>
</evidence>
<keyword evidence="1 6" id="KW-0963">Cytoplasm</keyword>
<dbReference type="SUPFAM" id="SSF53067">
    <property type="entry name" value="Actin-like ATPase domain"/>
    <property type="match status" value="2"/>
</dbReference>
<proteinExistence type="inferred from homology"/>
<dbReference type="InterPro" id="IPR043129">
    <property type="entry name" value="ATPase_NBD"/>
</dbReference>
<dbReference type="KEGG" id="cdes:C0J27_04005"/>
<dbReference type="GO" id="GO:0005524">
    <property type="term" value="F:ATP binding"/>
    <property type="evidence" value="ECO:0007669"/>
    <property type="project" value="UniProtKB-KW"/>
</dbReference>
<keyword evidence="8" id="KW-1185">Reference proteome</keyword>
<dbReference type="InterPro" id="IPR004753">
    <property type="entry name" value="MreB"/>
</dbReference>
<dbReference type="AlphaFoldDB" id="A0A345ZD35"/>
<feature type="binding site" evidence="6">
    <location>
        <begin position="219"/>
        <end position="222"/>
    </location>
    <ligand>
        <name>ATP</name>
        <dbReference type="ChEBI" id="CHEBI:30616"/>
    </ligand>
</feature>
<comment type="function">
    <text evidence="6">Forms membrane-associated dynamic filaments that are essential for cell shape determination. Acts by regulating cell wall synthesis and cell elongation, and thus cell shape. A feedback loop between cell geometry and MreB localization may maintain elongated cell shape by targeting cell wall growth to regions of negative cell wall curvature.</text>
</comment>
<keyword evidence="2 6" id="KW-0547">Nucleotide-binding</keyword>
<accession>A0A345ZD35</accession>
<gene>
    <name evidence="6" type="primary">mreB</name>
    <name evidence="7" type="ORF">C0J27_04005</name>
</gene>
<feature type="binding site" evidence="6">
    <location>
        <begin position="299"/>
        <end position="302"/>
    </location>
    <ligand>
        <name>ATP</name>
        <dbReference type="ChEBI" id="CHEBI:30616"/>
    </ligand>
</feature>
<keyword evidence="4 6" id="KW-0133">Cell shape</keyword>
<dbReference type="PANTHER" id="PTHR42749:SF1">
    <property type="entry name" value="CELL SHAPE-DETERMINING PROTEIN MREB"/>
    <property type="match status" value="1"/>
</dbReference>
<dbReference type="GO" id="GO:0005737">
    <property type="term" value="C:cytoplasm"/>
    <property type="evidence" value="ECO:0007669"/>
    <property type="project" value="UniProtKB-SubCell"/>
</dbReference>
<dbReference type="InterPro" id="IPR056546">
    <property type="entry name" value="MreB_MamK-like"/>
</dbReference>
<protein>
    <recommendedName>
        <fullName evidence="6">Cell shape-determining protein MreB</fullName>
    </recommendedName>
</protein>
<evidence type="ECO:0000256" key="4">
    <source>
        <dbReference type="ARBA" id="ARBA00022960"/>
    </source>
</evidence>
<dbReference type="GO" id="GO:0000902">
    <property type="term" value="P:cell morphogenesis"/>
    <property type="evidence" value="ECO:0007669"/>
    <property type="project" value="InterPro"/>
</dbReference>
<comment type="subcellular location">
    <subcellularLocation>
        <location evidence="6">Cytoplasm</location>
    </subcellularLocation>
    <text evidence="6">Membrane-associated.</text>
</comment>
<dbReference type="Gene3D" id="3.30.420.40">
    <property type="match status" value="2"/>
</dbReference>
<dbReference type="Proteomes" id="UP000254834">
    <property type="component" value="Chromosome"/>
</dbReference>
<dbReference type="PANTHER" id="PTHR42749">
    <property type="entry name" value="CELL SHAPE-DETERMINING PROTEIN MREB"/>
    <property type="match status" value="1"/>
</dbReference>
<evidence type="ECO:0000256" key="6">
    <source>
        <dbReference type="HAMAP-Rule" id="MF_02207"/>
    </source>
</evidence>
<evidence type="ECO:0000256" key="1">
    <source>
        <dbReference type="ARBA" id="ARBA00022490"/>
    </source>
</evidence>
<dbReference type="PRINTS" id="PR01652">
    <property type="entry name" value="SHAPEPROTEIN"/>
</dbReference>
<dbReference type="Pfam" id="PF06723">
    <property type="entry name" value="MreB_Mbl"/>
    <property type="match status" value="1"/>
</dbReference>
<dbReference type="CDD" id="cd10225">
    <property type="entry name" value="ASKHA_NBD_MreB-like"/>
    <property type="match status" value="1"/>
</dbReference>
<dbReference type="OrthoDB" id="9768127at2"/>
<evidence type="ECO:0000256" key="5">
    <source>
        <dbReference type="ARBA" id="ARBA00023458"/>
    </source>
</evidence>